<dbReference type="Proteomes" id="UP000287533">
    <property type="component" value="Unassembled WGS sequence"/>
</dbReference>
<evidence type="ECO:0008006" key="4">
    <source>
        <dbReference type="Google" id="ProtNLM"/>
    </source>
</evidence>
<evidence type="ECO:0000313" key="3">
    <source>
        <dbReference type="Proteomes" id="UP000287533"/>
    </source>
</evidence>
<comment type="caution">
    <text evidence="2">The sequence shown here is derived from an EMBL/GenBank/DDBJ whole genome shotgun (WGS) entry which is preliminary data.</text>
</comment>
<proteinExistence type="predicted"/>
<dbReference type="EMBL" id="QXGL01000005">
    <property type="protein sequence ID" value="RSX52234.1"/>
    <property type="molecule type" value="Genomic_DNA"/>
</dbReference>
<dbReference type="RefSeq" id="WP_164514781.1">
    <property type="nucleotide sequence ID" value="NZ_QXGL01000005.1"/>
</dbReference>
<feature type="region of interest" description="Disordered" evidence="1">
    <location>
        <begin position="1"/>
        <end position="27"/>
    </location>
</feature>
<evidence type="ECO:0000256" key="1">
    <source>
        <dbReference type="SAM" id="MobiDB-lite"/>
    </source>
</evidence>
<feature type="compositionally biased region" description="Basic and acidic residues" evidence="1">
    <location>
        <begin position="1"/>
        <end position="18"/>
    </location>
</feature>
<organism evidence="2 3">
    <name type="scientific">Bifidobacterium goeldii</name>
    <dbReference type="NCBI Taxonomy" id="2306975"/>
    <lineage>
        <taxon>Bacteria</taxon>
        <taxon>Bacillati</taxon>
        <taxon>Actinomycetota</taxon>
        <taxon>Actinomycetes</taxon>
        <taxon>Bifidobacteriales</taxon>
        <taxon>Bifidobacteriaceae</taxon>
        <taxon>Bifidobacterium</taxon>
    </lineage>
</organism>
<accession>A0A430FH78</accession>
<name>A0A430FH78_9BIFI</name>
<evidence type="ECO:0000313" key="2">
    <source>
        <dbReference type="EMBL" id="RSX52234.1"/>
    </source>
</evidence>
<gene>
    <name evidence="2" type="ORF">D2E25_1647</name>
</gene>
<dbReference type="AlphaFoldDB" id="A0A430FH78"/>
<reference evidence="2 3" key="1">
    <citation type="submission" date="2018-09" db="EMBL/GenBank/DDBJ databases">
        <title>Characterization of the phylogenetic diversity of five novel species belonging to the genus Bifidobacterium.</title>
        <authorList>
            <person name="Lugli G.A."/>
            <person name="Duranti S."/>
            <person name="Milani C."/>
        </authorList>
    </citation>
    <scope>NUCLEOTIDE SEQUENCE [LARGE SCALE GENOMIC DNA]</scope>
    <source>
        <strain evidence="2 3">2034B</strain>
    </source>
</reference>
<sequence length="273" mass="30626">MDTKKQAASRREVADVERSSLTPKLPLQDSTNVSLDAAPVAEALLSRPRLQSYLDVTNGDVDAAVALYRWNQEFISVVLKHSSDVEMAVRNALDRQLRLLSVTRYGVSDWIGTDERSTPDEIYDVLGKGIREARAHAKTEAHQRPKSHPRFGTRPTRDDVLAQLTFGTWDILLGSNLSAHESESIPQLLWAAGLHQAFPGVSSADEARHHLCAKLKRIRTLRNRAAHGENLLRVEPERRLSDMLSILAVVDPRFPGWSMQNSRYRAVARLRPS</sequence>
<protein>
    <recommendedName>
        <fullName evidence="4">Abi-like protein</fullName>
    </recommendedName>
</protein>
<keyword evidence="3" id="KW-1185">Reference proteome</keyword>